<evidence type="ECO:0008006" key="14">
    <source>
        <dbReference type="Google" id="ProtNLM"/>
    </source>
</evidence>
<evidence type="ECO:0000256" key="3">
    <source>
        <dbReference type="ARBA" id="ARBA00022475"/>
    </source>
</evidence>
<evidence type="ECO:0000313" key="12">
    <source>
        <dbReference type="EMBL" id="CAF3562537.1"/>
    </source>
</evidence>
<keyword evidence="5 10" id="KW-1133">Transmembrane helix</keyword>
<dbReference type="Proteomes" id="UP000663864">
    <property type="component" value="Unassembled WGS sequence"/>
</dbReference>
<feature type="transmembrane region" description="Helical" evidence="10">
    <location>
        <begin position="87"/>
        <end position="109"/>
    </location>
</feature>
<evidence type="ECO:0000256" key="7">
    <source>
        <dbReference type="ARBA" id="ARBA00023136"/>
    </source>
</evidence>
<accession>A0A813UT09</accession>
<sequence>MGRCCKCCKSFCKDFKEFAMRGSVIDMAIGLVIGKAFSDVVQSLVNDIILPPFGLIFGGVDFNNLTIKMHSFAHPNQPPVLLRYGAFIQYIIYLIIVSFALFLIIVLVSKLRKKATKEKQEEQYAELKELSEEAKLLLEIRDLLASKTDIKS</sequence>
<dbReference type="Gene3D" id="1.10.1200.120">
    <property type="entry name" value="Large-conductance mechanosensitive channel, MscL, domain 1"/>
    <property type="match status" value="1"/>
</dbReference>
<dbReference type="InterPro" id="IPR037673">
    <property type="entry name" value="MSC/AndL"/>
</dbReference>
<dbReference type="Proteomes" id="UP000663836">
    <property type="component" value="Unassembled WGS sequence"/>
</dbReference>
<evidence type="ECO:0000256" key="1">
    <source>
        <dbReference type="ARBA" id="ARBA00004141"/>
    </source>
</evidence>
<evidence type="ECO:0000313" key="13">
    <source>
        <dbReference type="Proteomes" id="UP000663864"/>
    </source>
</evidence>
<dbReference type="PANTHER" id="PTHR30266">
    <property type="entry name" value="MECHANOSENSITIVE CHANNEL MSCL"/>
    <property type="match status" value="1"/>
</dbReference>
<keyword evidence="9" id="KW-0175">Coiled coil</keyword>
<evidence type="ECO:0000256" key="2">
    <source>
        <dbReference type="ARBA" id="ARBA00022448"/>
    </source>
</evidence>
<keyword evidence="8" id="KW-0407">Ion channel</keyword>
<dbReference type="EMBL" id="CAJOBD010000069">
    <property type="protein sequence ID" value="CAF3562537.1"/>
    <property type="molecule type" value="Genomic_DNA"/>
</dbReference>
<dbReference type="InterPro" id="IPR036019">
    <property type="entry name" value="MscL_channel"/>
</dbReference>
<dbReference type="GO" id="GO:0008381">
    <property type="term" value="F:mechanosensitive monoatomic ion channel activity"/>
    <property type="evidence" value="ECO:0007669"/>
    <property type="project" value="InterPro"/>
</dbReference>
<evidence type="ECO:0000313" key="11">
    <source>
        <dbReference type="EMBL" id="CAF0827689.1"/>
    </source>
</evidence>
<keyword evidence="3" id="KW-1003">Cell membrane</keyword>
<evidence type="ECO:0000256" key="6">
    <source>
        <dbReference type="ARBA" id="ARBA00023065"/>
    </source>
</evidence>
<evidence type="ECO:0000256" key="10">
    <source>
        <dbReference type="SAM" id="Phobius"/>
    </source>
</evidence>
<reference evidence="11" key="1">
    <citation type="submission" date="2021-02" db="EMBL/GenBank/DDBJ databases">
        <authorList>
            <person name="Nowell W R."/>
        </authorList>
    </citation>
    <scope>NUCLEOTIDE SEQUENCE</scope>
</reference>
<feature type="coiled-coil region" evidence="9">
    <location>
        <begin position="110"/>
        <end position="137"/>
    </location>
</feature>
<keyword evidence="2" id="KW-0813">Transport</keyword>
<dbReference type="PRINTS" id="PR01264">
    <property type="entry name" value="MECHCHANNEL"/>
</dbReference>
<comment type="caution">
    <text evidence="11">The sequence shown here is derived from an EMBL/GenBank/DDBJ whole genome shotgun (WGS) entry which is preliminary data.</text>
</comment>
<dbReference type="EMBL" id="CAJNOT010000083">
    <property type="protein sequence ID" value="CAF0827689.1"/>
    <property type="molecule type" value="Genomic_DNA"/>
</dbReference>
<gene>
    <name evidence="12" type="ORF">JBS370_LOCUS1910</name>
    <name evidence="11" type="ORF">ZHD862_LOCUS3722</name>
</gene>
<dbReference type="AlphaFoldDB" id="A0A813UT09"/>
<dbReference type="SUPFAM" id="SSF81330">
    <property type="entry name" value="Gated mechanosensitive channel"/>
    <property type="match status" value="1"/>
</dbReference>
<organism evidence="11 13">
    <name type="scientific">Rotaria sordida</name>
    <dbReference type="NCBI Taxonomy" id="392033"/>
    <lineage>
        <taxon>Eukaryota</taxon>
        <taxon>Metazoa</taxon>
        <taxon>Spiralia</taxon>
        <taxon>Gnathifera</taxon>
        <taxon>Rotifera</taxon>
        <taxon>Eurotatoria</taxon>
        <taxon>Bdelloidea</taxon>
        <taxon>Philodinida</taxon>
        <taxon>Philodinidae</taxon>
        <taxon>Rotaria</taxon>
    </lineage>
</organism>
<evidence type="ECO:0000256" key="4">
    <source>
        <dbReference type="ARBA" id="ARBA00022692"/>
    </source>
</evidence>
<dbReference type="Pfam" id="PF01741">
    <property type="entry name" value="MscL"/>
    <property type="match status" value="1"/>
</dbReference>
<comment type="subcellular location">
    <subcellularLocation>
        <location evidence="1">Membrane</location>
        <topology evidence="1">Multi-pass membrane protein</topology>
    </subcellularLocation>
</comment>
<keyword evidence="4 10" id="KW-0812">Transmembrane</keyword>
<keyword evidence="6" id="KW-0406">Ion transport</keyword>
<protein>
    <recommendedName>
        <fullName evidence="14">Large-conductance mechanosensitive channel</fullName>
    </recommendedName>
</protein>
<dbReference type="PANTHER" id="PTHR30266:SF2">
    <property type="entry name" value="LARGE-CONDUCTANCE MECHANOSENSITIVE CHANNEL"/>
    <property type="match status" value="1"/>
</dbReference>
<dbReference type="NCBIfam" id="TIGR00220">
    <property type="entry name" value="mscL"/>
    <property type="match status" value="1"/>
</dbReference>
<dbReference type="NCBIfam" id="NF001843">
    <property type="entry name" value="PRK00567.1-4"/>
    <property type="match status" value="1"/>
</dbReference>
<keyword evidence="7 10" id="KW-0472">Membrane</keyword>
<proteinExistence type="inferred from homology"/>
<dbReference type="HAMAP" id="MF_00115">
    <property type="entry name" value="MscL"/>
    <property type="match status" value="1"/>
</dbReference>
<evidence type="ECO:0000256" key="8">
    <source>
        <dbReference type="ARBA" id="ARBA00023303"/>
    </source>
</evidence>
<evidence type="ECO:0000256" key="5">
    <source>
        <dbReference type="ARBA" id="ARBA00022989"/>
    </source>
</evidence>
<name>A0A813UT09_9BILA</name>
<dbReference type="InterPro" id="IPR001185">
    <property type="entry name" value="MS_channel"/>
</dbReference>
<evidence type="ECO:0000256" key="9">
    <source>
        <dbReference type="SAM" id="Coils"/>
    </source>
</evidence>
<dbReference type="GO" id="GO:0016020">
    <property type="term" value="C:membrane"/>
    <property type="evidence" value="ECO:0007669"/>
    <property type="project" value="UniProtKB-SubCell"/>
</dbReference>